<dbReference type="InterPro" id="IPR051082">
    <property type="entry name" value="Pentapeptide-BTB/POZ_domain"/>
</dbReference>
<dbReference type="PANTHER" id="PTHR14136">
    <property type="entry name" value="BTB_POZ DOMAIN-CONTAINING PROTEIN KCTD9"/>
    <property type="match status" value="1"/>
</dbReference>
<organism evidence="1">
    <name type="scientific">Candidatus Kentrum sp. LPFa</name>
    <dbReference type="NCBI Taxonomy" id="2126335"/>
    <lineage>
        <taxon>Bacteria</taxon>
        <taxon>Pseudomonadati</taxon>
        <taxon>Pseudomonadota</taxon>
        <taxon>Gammaproteobacteria</taxon>
        <taxon>Candidatus Kentrum</taxon>
    </lineage>
</organism>
<dbReference type="SUPFAM" id="SSF141571">
    <property type="entry name" value="Pentapeptide repeat-like"/>
    <property type="match status" value="1"/>
</dbReference>
<gene>
    <name evidence="1" type="ORF">BECKLPF1236B_GA0070989_12781</name>
</gene>
<dbReference type="PANTHER" id="PTHR14136:SF17">
    <property type="entry name" value="BTB_POZ DOMAIN-CONTAINING PROTEIN KCTD9"/>
    <property type="match status" value="1"/>
</dbReference>
<proteinExistence type="predicted"/>
<reference evidence="1" key="1">
    <citation type="submission" date="2019-02" db="EMBL/GenBank/DDBJ databases">
        <authorList>
            <person name="Gruber-Vodicka R. H."/>
            <person name="Seah K. B. B."/>
        </authorList>
    </citation>
    <scope>NUCLEOTIDE SEQUENCE</scope>
    <source>
        <strain evidence="1">BECK_S313</strain>
    </source>
</reference>
<dbReference type="AlphaFoldDB" id="A0A450WXS9"/>
<dbReference type="Pfam" id="PF00805">
    <property type="entry name" value="Pentapeptide"/>
    <property type="match status" value="2"/>
</dbReference>
<dbReference type="Gene3D" id="2.160.20.80">
    <property type="entry name" value="E3 ubiquitin-protein ligase SopA"/>
    <property type="match status" value="1"/>
</dbReference>
<name>A0A450WXS9_9GAMM</name>
<dbReference type="EMBL" id="CAADFK010000278">
    <property type="protein sequence ID" value="VFK21826.1"/>
    <property type="molecule type" value="Genomic_DNA"/>
</dbReference>
<evidence type="ECO:0000313" key="1">
    <source>
        <dbReference type="EMBL" id="VFK21826.1"/>
    </source>
</evidence>
<protein>
    <submittedName>
        <fullName evidence="1">Pentapeptide repeat-containing protein</fullName>
    </submittedName>
</protein>
<dbReference type="InterPro" id="IPR001646">
    <property type="entry name" value="5peptide_repeat"/>
</dbReference>
<accession>A0A450WXS9</accession>
<sequence>MPRRFHPIQFLPTLLSLIKRPLWWFYHFSGLRHIWEMAAARRPNEFHYEKSPTLVLWIIGLYVALYGIASTRYEAALDRVENRMGALSSQLSTSDEAAFKRLIEKIPRIQQRETPLEPDLLWPFRGHPLRAYFASCEKATGYLDSFARDAKDTKDLGKYFILQSLVCERRNPDILDWTKETIEIWSREPKEEGVAEEGKKKKGRLAGIDLTRVDLSGAYLLEADLSGAYLREADLSGAYLWKANLSGAYLERATLSRALLLEGDLSGAQLQGADLSRALLLEANLSGANIQNIQNWREIESINNANIFGIENTPKGFKTWARKRGAVEMTPEGWQAFRENKYREPEKWDLAR</sequence>